<accession>A0A9J7BHP0</accession>
<proteinExistence type="predicted"/>
<dbReference type="SMART" id="SM00671">
    <property type="entry name" value="SEL1"/>
    <property type="match status" value="5"/>
</dbReference>
<dbReference type="EMBL" id="CP093313">
    <property type="protein sequence ID" value="UWZ82231.1"/>
    <property type="molecule type" value="Genomic_DNA"/>
</dbReference>
<dbReference type="PANTHER" id="PTHR11102:SF160">
    <property type="entry name" value="ERAD-ASSOCIATED E3 UBIQUITIN-PROTEIN LIGASE COMPONENT HRD3"/>
    <property type="match status" value="1"/>
</dbReference>
<dbReference type="KEGG" id="orp:MOP44_16800"/>
<dbReference type="Pfam" id="PF08238">
    <property type="entry name" value="Sel1"/>
    <property type="match status" value="6"/>
</dbReference>
<name>A0A9J7BHP0_9BACT</name>
<dbReference type="Gene3D" id="1.25.40.10">
    <property type="entry name" value="Tetratricopeptide repeat domain"/>
    <property type="match status" value="1"/>
</dbReference>
<gene>
    <name evidence="1" type="ORF">MOP44_16800</name>
</gene>
<dbReference type="SUPFAM" id="SSF81901">
    <property type="entry name" value="HCP-like"/>
    <property type="match status" value="2"/>
</dbReference>
<dbReference type="InterPro" id="IPR011990">
    <property type="entry name" value="TPR-like_helical_dom_sf"/>
</dbReference>
<evidence type="ECO:0000313" key="1">
    <source>
        <dbReference type="EMBL" id="UWZ82231.1"/>
    </source>
</evidence>
<keyword evidence="2" id="KW-1185">Reference proteome</keyword>
<evidence type="ECO:0000313" key="2">
    <source>
        <dbReference type="Proteomes" id="UP001059380"/>
    </source>
</evidence>
<dbReference type="InterPro" id="IPR006597">
    <property type="entry name" value="Sel1-like"/>
</dbReference>
<dbReference type="AlphaFoldDB" id="A0A9J7BHP0"/>
<reference evidence="1" key="1">
    <citation type="submission" date="2021-04" db="EMBL/GenBank/DDBJ databases">
        <title>Phylogenetic analysis of Acidobacteriaceae.</title>
        <authorList>
            <person name="Qiu L."/>
            <person name="Zhang Q."/>
        </authorList>
    </citation>
    <scope>NUCLEOTIDE SEQUENCE</scope>
    <source>
        <strain evidence="1">DSM 25168</strain>
    </source>
</reference>
<protein>
    <submittedName>
        <fullName evidence="1">Sel1 repeat family protein</fullName>
    </submittedName>
</protein>
<dbReference type="PANTHER" id="PTHR11102">
    <property type="entry name" value="SEL-1-LIKE PROTEIN"/>
    <property type="match status" value="1"/>
</dbReference>
<organism evidence="1 2">
    <name type="scientific">Occallatibacter riparius</name>
    <dbReference type="NCBI Taxonomy" id="1002689"/>
    <lineage>
        <taxon>Bacteria</taxon>
        <taxon>Pseudomonadati</taxon>
        <taxon>Acidobacteriota</taxon>
        <taxon>Terriglobia</taxon>
        <taxon>Terriglobales</taxon>
        <taxon>Acidobacteriaceae</taxon>
        <taxon>Occallatibacter</taxon>
    </lineage>
</organism>
<dbReference type="Proteomes" id="UP001059380">
    <property type="component" value="Chromosome"/>
</dbReference>
<dbReference type="InterPro" id="IPR050767">
    <property type="entry name" value="Sel1_AlgK"/>
</dbReference>
<dbReference type="RefSeq" id="WP_260791379.1">
    <property type="nucleotide sequence ID" value="NZ_CP093313.1"/>
</dbReference>
<sequence length="334" mass="36505">MNDLRKRAEQGYPEQQLELAKAYLMGKGVPQDLEKAAHWYEMAARRGNPEAENQIAYFYQKGIGVPTDPVRAFHWYQLASASGLVWAKVNLGVSYLYGMGVPKNASTARHLFQEAVGNGNGLAAAYLGHMDYFGLGGPVDKAAADKWFVIGSKLHDPIAAYSLGLLYSEYDDHSKDNHRAAELFRFSARKGYILAKHELGRLLVNHPELAKSPQEARTLLLEASGAGLWNSSAVLGALARDGIGEPADAGHAYYWFFLSKLQGGAIAEKVVARDVSVLEQELPDRELAKLSKEAQDRFGQQPKAVMFLSQLGDDGGVQLRVPVILDSTGKTTGD</sequence>